<gene>
    <name evidence="1" type="ORF">AAY24_05140</name>
</gene>
<reference evidence="1 2" key="1">
    <citation type="journal article" date="2015" name="Genome Announc.">
        <title>Complete Genome Sequence of Sedimenticola thiotaurini Strain SIP-G1, a Polyphosphate- and Polyhydroxyalkanoate-Accumulating Sulfur-Oxidizing Gammaproteobacterium Isolated from Salt Marsh Sediments.</title>
        <authorList>
            <person name="Flood B.E."/>
            <person name="Jones D.S."/>
            <person name="Bailey J.V."/>
        </authorList>
    </citation>
    <scope>NUCLEOTIDE SEQUENCE [LARGE SCALE GENOMIC DNA]</scope>
    <source>
        <strain evidence="1 2">SIP-G1</strain>
    </source>
</reference>
<accession>A0A0F7JW13</accession>
<organism evidence="1 2">
    <name type="scientific">Sedimenticola thiotaurini</name>
    <dbReference type="NCBI Taxonomy" id="1543721"/>
    <lineage>
        <taxon>Bacteria</taxon>
        <taxon>Pseudomonadati</taxon>
        <taxon>Pseudomonadota</taxon>
        <taxon>Gammaproteobacteria</taxon>
        <taxon>Chromatiales</taxon>
        <taxon>Sedimenticolaceae</taxon>
        <taxon>Sedimenticola</taxon>
    </lineage>
</organism>
<name>A0A0F7JW13_9GAMM</name>
<evidence type="ECO:0000313" key="2">
    <source>
        <dbReference type="Proteomes" id="UP000034410"/>
    </source>
</evidence>
<evidence type="ECO:0008006" key="3">
    <source>
        <dbReference type="Google" id="ProtNLM"/>
    </source>
</evidence>
<dbReference type="AlphaFoldDB" id="A0A0F7JW13"/>
<dbReference type="EMBL" id="CP011412">
    <property type="protein sequence ID" value="AKH19837.1"/>
    <property type="molecule type" value="Genomic_DNA"/>
</dbReference>
<evidence type="ECO:0000313" key="1">
    <source>
        <dbReference type="EMBL" id="AKH19837.1"/>
    </source>
</evidence>
<dbReference type="Proteomes" id="UP000034410">
    <property type="component" value="Chromosome"/>
</dbReference>
<sequence>MKGLGKRYAGSVKGAADLFKKYAEHGRLRPDGVTEEQLHHANYDPDIFQFIKGDVRIFCAIDEGMVVLINAGIKRGQRPNRKDVNKAIKVQRAYLDAKVKCMLEFMEKQRG</sequence>
<dbReference type="KEGG" id="seds:AAY24_05140"/>
<protein>
    <recommendedName>
        <fullName evidence="3">Type II toxin-antitoxin system RelE/ParE family toxin</fullName>
    </recommendedName>
</protein>
<keyword evidence="2" id="KW-1185">Reference proteome</keyword>
<proteinExistence type="predicted"/>